<evidence type="ECO:0000256" key="1">
    <source>
        <dbReference type="ARBA" id="ARBA00022723"/>
    </source>
</evidence>
<evidence type="ECO:0000256" key="7">
    <source>
        <dbReference type="SAM" id="MobiDB-lite"/>
    </source>
</evidence>
<feature type="domain" description="Zn(2)-C6 fungal-type" evidence="8">
    <location>
        <begin position="185"/>
        <end position="216"/>
    </location>
</feature>
<dbReference type="InterPro" id="IPR050335">
    <property type="entry name" value="ERT1_acuK_gluconeogen_tf"/>
</dbReference>
<proteinExistence type="predicted"/>
<dbReference type="Pfam" id="PF00172">
    <property type="entry name" value="Zn_clus"/>
    <property type="match status" value="1"/>
</dbReference>
<protein>
    <recommendedName>
        <fullName evidence="8">Zn(2)-C6 fungal-type domain-containing protein</fullName>
    </recommendedName>
</protein>
<feature type="region of interest" description="Disordered" evidence="7">
    <location>
        <begin position="463"/>
        <end position="501"/>
    </location>
</feature>
<accession>A0ABR4AI55</accession>
<evidence type="ECO:0000313" key="10">
    <source>
        <dbReference type="Proteomes" id="UP001590950"/>
    </source>
</evidence>
<evidence type="ECO:0000256" key="6">
    <source>
        <dbReference type="ARBA" id="ARBA00023242"/>
    </source>
</evidence>
<dbReference type="PROSITE" id="PS00463">
    <property type="entry name" value="ZN2_CY6_FUNGAL_1"/>
    <property type="match status" value="1"/>
</dbReference>
<feature type="compositionally biased region" description="Basic residues" evidence="7">
    <location>
        <begin position="486"/>
        <end position="496"/>
    </location>
</feature>
<feature type="compositionally biased region" description="Polar residues" evidence="7">
    <location>
        <begin position="99"/>
        <end position="115"/>
    </location>
</feature>
<feature type="region of interest" description="Disordered" evidence="7">
    <location>
        <begin position="525"/>
        <end position="637"/>
    </location>
</feature>
<evidence type="ECO:0000256" key="4">
    <source>
        <dbReference type="ARBA" id="ARBA00023125"/>
    </source>
</evidence>
<feature type="compositionally biased region" description="Polar residues" evidence="7">
    <location>
        <begin position="135"/>
        <end position="145"/>
    </location>
</feature>
<comment type="caution">
    <text evidence="9">The sequence shown here is derived from an EMBL/GenBank/DDBJ whole genome shotgun (WGS) entry which is preliminary data.</text>
</comment>
<feature type="compositionally biased region" description="Polar residues" evidence="7">
    <location>
        <begin position="154"/>
        <end position="163"/>
    </location>
</feature>
<keyword evidence="10" id="KW-1185">Reference proteome</keyword>
<keyword evidence="2" id="KW-0862">Zinc</keyword>
<dbReference type="Proteomes" id="UP001590950">
    <property type="component" value="Unassembled WGS sequence"/>
</dbReference>
<name>A0ABR4AI55_9LECA</name>
<dbReference type="SMART" id="SM00066">
    <property type="entry name" value="GAL4"/>
    <property type="match status" value="1"/>
</dbReference>
<dbReference type="EMBL" id="JBEFKJ010000009">
    <property type="protein sequence ID" value="KAL2044312.1"/>
    <property type="molecule type" value="Genomic_DNA"/>
</dbReference>
<feature type="compositionally biased region" description="Low complexity" evidence="7">
    <location>
        <begin position="547"/>
        <end position="567"/>
    </location>
</feature>
<dbReference type="InterPro" id="IPR001138">
    <property type="entry name" value="Zn2Cys6_DnaBD"/>
</dbReference>
<evidence type="ECO:0000256" key="5">
    <source>
        <dbReference type="ARBA" id="ARBA00023163"/>
    </source>
</evidence>
<feature type="compositionally biased region" description="Low complexity" evidence="7">
    <location>
        <begin position="76"/>
        <end position="98"/>
    </location>
</feature>
<keyword evidence="1" id="KW-0479">Metal-binding</keyword>
<organism evidence="9 10">
    <name type="scientific">Stereocaulon virgatum</name>
    <dbReference type="NCBI Taxonomy" id="373712"/>
    <lineage>
        <taxon>Eukaryota</taxon>
        <taxon>Fungi</taxon>
        <taxon>Dikarya</taxon>
        <taxon>Ascomycota</taxon>
        <taxon>Pezizomycotina</taxon>
        <taxon>Lecanoromycetes</taxon>
        <taxon>OSLEUM clade</taxon>
        <taxon>Lecanoromycetidae</taxon>
        <taxon>Lecanorales</taxon>
        <taxon>Lecanorineae</taxon>
        <taxon>Stereocaulaceae</taxon>
        <taxon>Stereocaulon</taxon>
    </lineage>
</organism>
<dbReference type="CDD" id="cd00067">
    <property type="entry name" value="GAL4"/>
    <property type="match status" value="1"/>
</dbReference>
<evidence type="ECO:0000256" key="3">
    <source>
        <dbReference type="ARBA" id="ARBA00023015"/>
    </source>
</evidence>
<feature type="region of interest" description="Disordered" evidence="7">
    <location>
        <begin position="33"/>
        <end position="56"/>
    </location>
</feature>
<reference evidence="9 10" key="1">
    <citation type="submission" date="2024-09" db="EMBL/GenBank/DDBJ databases">
        <title>Rethinking Asexuality: The Enigmatic Case of Functional Sexual Genes in Lepraria (Stereocaulaceae).</title>
        <authorList>
            <person name="Doellman M."/>
            <person name="Sun Y."/>
            <person name="Barcenas-Pena A."/>
            <person name="Lumbsch H.T."/>
            <person name="Grewe F."/>
        </authorList>
    </citation>
    <scope>NUCLEOTIDE SEQUENCE [LARGE SCALE GENOMIC DNA]</scope>
    <source>
        <strain evidence="9 10">Mercado 3170</strain>
    </source>
</reference>
<dbReference type="PROSITE" id="PS50048">
    <property type="entry name" value="ZN2_CY6_FUNGAL_2"/>
    <property type="match status" value="1"/>
</dbReference>
<feature type="region of interest" description="Disordered" evidence="7">
    <location>
        <begin position="249"/>
        <end position="296"/>
    </location>
</feature>
<dbReference type="InterPro" id="IPR036864">
    <property type="entry name" value="Zn2-C6_fun-type_DNA-bd_sf"/>
</dbReference>
<keyword evidence="3" id="KW-0805">Transcription regulation</keyword>
<feature type="compositionally biased region" description="Basic and acidic residues" evidence="7">
    <location>
        <begin position="258"/>
        <end position="272"/>
    </location>
</feature>
<feature type="region of interest" description="Disordered" evidence="7">
    <location>
        <begin position="69"/>
        <end position="171"/>
    </location>
</feature>
<evidence type="ECO:0000259" key="8">
    <source>
        <dbReference type="PROSITE" id="PS50048"/>
    </source>
</evidence>
<evidence type="ECO:0000313" key="9">
    <source>
        <dbReference type="EMBL" id="KAL2044312.1"/>
    </source>
</evidence>
<keyword evidence="4" id="KW-0238">DNA-binding</keyword>
<gene>
    <name evidence="9" type="ORF">N7G274_003017</name>
</gene>
<feature type="compositionally biased region" description="Polar residues" evidence="7">
    <location>
        <begin position="525"/>
        <end position="537"/>
    </location>
</feature>
<feature type="compositionally biased region" description="Polar residues" evidence="7">
    <location>
        <begin position="470"/>
        <end position="485"/>
    </location>
</feature>
<keyword evidence="5" id="KW-0804">Transcription</keyword>
<sequence length="637" mass="69976">MHSLNNSKNHGHQVLVPSPRCTLNCQALSIHLPPLGQGRDSVPDNDYISPPMSASWDRSKFDESYLHRSNGHRQYSLTPPSTSSRLSTSTTSRPPTSSGKLSPTNARTVHCNNQLGKDVRGDLSTPSSTDRETPGISSRLGSDNHATLGESNEEISSNAQDSPEGQLVAGPPGIARRAKAHVPSACVNCKKKHLACETKRPCSRCVQTGKEASCVDVQHKKRGRPRLREEDSLREVAFGSEYPHAELYSGSNCLADPQSDRRRSKTYRELRSQPEVPYADQRPRTSDPSYSQPPYLHGAATYPVSAPTNTFLNESIPTVLLTPDLVVAQHNRAFSDALSLSFTARAQTLLDLVVPAEREKIQRLQSVMRSELRDAAHSTQHMRGGQSPHASMPAIEHLDIAHATAGFRTRSEYWTFRLPREQTRGFPISISLAKDGAYFVVLTLVQSTSSLQALQSPPLQQVIRSPPILPSSSVRGAIQSTPQQSHHTHLPQHRPRSSPSDVALPYLLSAHSSSYDEQLLQMQQPSHSLAQYKQSSPPRHALPYNATRTDSGGSSGSSDIPRSSPGSYAGQPMDRDSLRHLQLPPIRTAPTSDPAGSKDRSRRHQSETPSPARNSPQGSNSIKRKKRRRVDIEGLLR</sequence>
<evidence type="ECO:0000256" key="2">
    <source>
        <dbReference type="ARBA" id="ARBA00022833"/>
    </source>
</evidence>
<dbReference type="SUPFAM" id="SSF57701">
    <property type="entry name" value="Zn2/Cys6 DNA-binding domain"/>
    <property type="match status" value="1"/>
</dbReference>
<dbReference type="PANTHER" id="PTHR47659">
    <property type="entry name" value="ZN(II)2CYS6 TRANSCRIPTION FACTOR (EUROFUNG)-RELATED"/>
    <property type="match status" value="1"/>
</dbReference>
<keyword evidence="6" id="KW-0539">Nucleus</keyword>
<dbReference type="PANTHER" id="PTHR47659:SF4">
    <property type="entry name" value="ZN(II)2CYS6 TRANSCRIPTION FACTOR (EUROFUNG)"/>
    <property type="match status" value="1"/>
</dbReference>
<feature type="compositionally biased region" description="Polar residues" evidence="7">
    <location>
        <begin position="607"/>
        <end position="621"/>
    </location>
</feature>